<name>A0ABS4R3P7_9HYPH</name>
<feature type="signal peptide" evidence="1">
    <location>
        <begin position="1"/>
        <end position="21"/>
    </location>
</feature>
<reference evidence="2 3" key="1">
    <citation type="submission" date="2021-03" db="EMBL/GenBank/DDBJ databases">
        <title>Genomic Encyclopedia of Type Strains, Phase IV (KMG-IV): sequencing the most valuable type-strain genomes for metagenomic binning, comparative biology and taxonomic classification.</title>
        <authorList>
            <person name="Goeker M."/>
        </authorList>
    </citation>
    <scope>NUCLEOTIDE SEQUENCE [LARGE SCALE GENOMIC DNA]</scope>
    <source>
        <strain evidence="2 3">DSM 13372</strain>
    </source>
</reference>
<evidence type="ECO:0000313" key="3">
    <source>
        <dbReference type="Proteomes" id="UP000730739"/>
    </source>
</evidence>
<feature type="chain" id="PRO_5047487368" evidence="1">
    <location>
        <begin position="22"/>
        <end position="84"/>
    </location>
</feature>
<keyword evidence="3" id="KW-1185">Reference proteome</keyword>
<comment type="caution">
    <text evidence="2">The sequence shown here is derived from an EMBL/GenBank/DDBJ whole genome shotgun (WGS) entry which is preliminary data.</text>
</comment>
<keyword evidence="1" id="KW-0732">Signal</keyword>
<evidence type="ECO:0000313" key="2">
    <source>
        <dbReference type="EMBL" id="MBP2237026.1"/>
    </source>
</evidence>
<proteinExistence type="predicted"/>
<protein>
    <submittedName>
        <fullName evidence="2">Uncharacterized protein</fullName>
    </submittedName>
</protein>
<evidence type="ECO:0000256" key="1">
    <source>
        <dbReference type="SAM" id="SignalP"/>
    </source>
</evidence>
<accession>A0ABS4R3P7</accession>
<dbReference type="RefSeq" id="WP_209602789.1">
    <property type="nucleotide sequence ID" value="NZ_JAGILA010000004.1"/>
</dbReference>
<dbReference type="Proteomes" id="UP000730739">
    <property type="component" value="Unassembled WGS sequence"/>
</dbReference>
<sequence>MLTRILIAGALSVTFAAPVLAQADLVCDQAAMTKLEADISQFTDTTRKDNAAKELAMAKEALAANDTEKCKTHMANALKDASPD</sequence>
<dbReference type="EMBL" id="JAGILA010000004">
    <property type="protein sequence ID" value="MBP2237026.1"/>
    <property type="molecule type" value="Genomic_DNA"/>
</dbReference>
<organism evidence="2 3">
    <name type="scientific">Sinorhizobium kostiense</name>
    <dbReference type="NCBI Taxonomy" id="76747"/>
    <lineage>
        <taxon>Bacteria</taxon>
        <taxon>Pseudomonadati</taxon>
        <taxon>Pseudomonadota</taxon>
        <taxon>Alphaproteobacteria</taxon>
        <taxon>Hyphomicrobiales</taxon>
        <taxon>Rhizobiaceae</taxon>
        <taxon>Sinorhizobium/Ensifer group</taxon>
        <taxon>Sinorhizobium</taxon>
    </lineage>
</organism>
<gene>
    <name evidence="2" type="ORF">J2Z31_003540</name>
</gene>